<gene>
    <name evidence="5" type="primary">rpmC</name>
    <name evidence="6" type="ORF">ENU91_03870</name>
</gene>
<dbReference type="Pfam" id="PF00831">
    <property type="entry name" value="Ribosomal_L29"/>
    <property type="match status" value="1"/>
</dbReference>
<keyword evidence="2 5" id="KW-0689">Ribosomal protein</keyword>
<dbReference type="GO" id="GO:0006412">
    <property type="term" value="P:translation"/>
    <property type="evidence" value="ECO:0007669"/>
    <property type="project" value="UniProtKB-UniRule"/>
</dbReference>
<dbReference type="CDD" id="cd00427">
    <property type="entry name" value="Ribosomal_L29_HIP"/>
    <property type="match status" value="1"/>
</dbReference>
<accession>A0A7V4JQA1</accession>
<dbReference type="GO" id="GO:0022625">
    <property type="term" value="C:cytosolic large ribosomal subunit"/>
    <property type="evidence" value="ECO:0007669"/>
    <property type="project" value="TreeGrafter"/>
</dbReference>
<dbReference type="HAMAP" id="MF_00374">
    <property type="entry name" value="Ribosomal_uL29"/>
    <property type="match status" value="1"/>
</dbReference>
<dbReference type="PANTHER" id="PTHR10916:SF0">
    <property type="entry name" value="LARGE RIBOSOMAL SUBUNIT PROTEIN UL29C"/>
    <property type="match status" value="1"/>
</dbReference>
<evidence type="ECO:0000256" key="1">
    <source>
        <dbReference type="ARBA" id="ARBA00009254"/>
    </source>
</evidence>
<comment type="similarity">
    <text evidence="1 5">Belongs to the universal ribosomal protein uL29 family.</text>
</comment>
<evidence type="ECO:0000256" key="4">
    <source>
        <dbReference type="ARBA" id="ARBA00035204"/>
    </source>
</evidence>
<dbReference type="PROSITE" id="PS00579">
    <property type="entry name" value="RIBOSOMAL_L29"/>
    <property type="match status" value="1"/>
</dbReference>
<dbReference type="NCBIfam" id="TIGR00012">
    <property type="entry name" value="L29"/>
    <property type="match status" value="1"/>
</dbReference>
<evidence type="ECO:0000256" key="5">
    <source>
        <dbReference type="HAMAP-Rule" id="MF_00374"/>
    </source>
</evidence>
<dbReference type="AlphaFoldDB" id="A0A7V4JQA1"/>
<evidence type="ECO:0000313" key="6">
    <source>
        <dbReference type="EMBL" id="HGU15773.1"/>
    </source>
</evidence>
<dbReference type="FunFam" id="1.10.287.310:FF:000001">
    <property type="entry name" value="50S ribosomal protein L29"/>
    <property type="match status" value="1"/>
</dbReference>
<reference evidence="6" key="1">
    <citation type="journal article" date="2020" name="mSystems">
        <title>Genome- and Community-Level Interaction Insights into Carbon Utilization and Element Cycling Functions of Hydrothermarchaeota in Hydrothermal Sediment.</title>
        <authorList>
            <person name="Zhou Z."/>
            <person name="Liu Y."/>
            <person name="Xu W."/>
            <person name="Pan J."/>
            <person name="Luo Z.H."/>
            <person name="Li M."/>
        </authorList>
    </citation>
    <scope>NUCLEOTIDE SEQUENCE [LARGE SCALE GENOMIC DNA]</scope>
    <source>
        <strain evidence="6">SpSt-711</strain>
    </source>
</reference>
<keyword evidence="3 5" id="KW-0687">Ribonucleoprotein</keyword>
<dbReference type="InterPro" id="IPR050063">
    <property type="entry name" value="Ribosomal_protein_uL29"/>
</dbReference>
<name>A0A7V4JQA1_9BACT</name>
<evidence type="ECO:0000256" key="2">
    <source>
        <dbReference type="ARBA" id="ARBA00022980"/>
    </source>
</evidence>
<evidence type="ECO:0000256" key="3">
    <source>
        <dbReference type="ARBA" id="ARBA00023274"/>
    </source>
</evidence>
<protein>
    <recommendedName>
        <fullName evidence="4 5">Large ribosomal subunit protein uL29</fullName>
    </recommendedName>
</protein>
<dbReference type="PANTHER" id="PTHR10916">
    <property type="entry name" value="60S RIBOSOMAL PROTEIN L35/50S RIBOSOMAL PROTEIN L29"/>
    <property type="match status" value="1"/>
</dbReference>
<dbReference type="EMBL" id="DTEI01000070">
    <property type="protein sequence ID" value="HGU15773.1"/>
    <property type="molecule type" value="Genomic_DNA"/>
</dbReference>
<dbReference type="InterPro" id="IPR018254">
    <property type="entry name" value="Ribosomal_uL29_CS"/>
</dbReference>
<comment type="caution">
    <text evidence="6">The sequence shown here is derived from an EMBL/GenBank/DDBJ whole genome shotgun (WGS) entry which is preliminary data.</text>
</comment>
<dbReference type="GO" id="GO:0003735">
    <property type="term" value="F:structural constituent of ribosome"/>
    <property type="evidence" value="ECO:0007669"/>
    <property type="project" value="InterPro"/>
</dbReference>
<dbReference type="InterPro" id="IPR001854">
    <property type="entry name" value="Ribosomal_uL29"/>
</dbReference>
<dbReference type="InterPro" id="IPR036049">
    <property type="entry name" value="Ribosomal_uL29_sf"/>
</dbReference>
<sequence>MKAGELRELSIPELKEKLSQLREELFNLRFQKTIHKLENPMRIRQVKRDIARILTILKEKELNIR</sequence>
<dbReference type="SUPFAM" id="SSF46561">
    <property type="entry name" value="Ribosomal protein L29 (L29p)"/>
    <property type="match status" value="1"/>
</dbReference>
<dbReference type="Gene3D" id="1.10.287.310">
    <property type="match status" value="1"/>
</dbReference>
<organism evidence="6">
    <name type="scientific">Thermodesulfobacterium geofontis</name>
    <dbReference type="NCBI Taxonomy" id="1295609"/>
    <lineage>
        <taxon>Bacteria</taxon>
        <taxon>Pseudomonadati</taxon>
        <taxon>Thermodesulfobacteriota</taxon>
        <taxon>Thermodesulfobacteria</taxon>
        <taxon>Thermodesulfobacteriales</taxon>
        <taxon>Thermodesulfobacteriaceae</taxon>
        <taxon>Thermodesulfobacterium</taxon>
    </lineage>
</organism>
<proteinExistence type="inferred from homology"/>